<organism evidence="1 3">
    <name type="scientific">Rubrobacter radiotolerans</name>
    <name type="common">Arthrobacter radiotolerans</name>
    <dbReference type="NCBI Taxonomy" id="42256"/>
    <lineage>
        <taxon>Bacteria</taxon>
        <taxon>Bacillati</taxon>
        <taxon>Actinomycetota</taxon>
        <taxon>Rubrobacteria</taxon>
        <taxon>Rubrobacterales</taxon>
        <taxon>Rubrobacteraceae</taxon>
        <taxon>Rubrobacter</taxon>
    </lineage>
</organism>
<dbReference type="GO" id="GO:0016757">
    <property type="term" value="F:glycosyltransferase activity"/>
    <property type="evidence" value="ECO:0007669"/>
    <property type="project" value="UniProtKB-KW"/>
</dbReference>
<protein>
    <submittedName>
        <fullName evidence="1">ATP:dephospho-CoA triphosphoribosyl transferase</fullName>
    </submittedName>
    <submittedName>
        <fullName evidence="2">Triphosphoribosyl-dephospho-CoA synthase</fullName>
        <ecNumber evidence="2">2.4.2.52</ecNumber>
    </submittedName>
</protein>
<dbReference type="GO" id="GO:0046917">
    <property type="term" value="F:triphosphoribosyl-dephospho-CoA synthase activity"/>
    <property type="evidence" value="ECO:0007669"/>
    <property type="project" value="UniProtKB-EC"/>
</dbReference>
<dbReference type="Proteomes" id="UP001281130">
    <property type="component" value="Unassembled WGS sequence"/>
</dbReference>
<dbReference type="GO" id="GO:0005524">
    <property type="term" value="F:ATP binding"/>
    <property type="evidence" value="ECO:0007669"/>
    <property type="project" value="InterPro"/>
</dbReference>
<dbReference type="HOGENOM" id="CLU_924035_0_0_11"/>
<keyword evidence="1" id="KW-0808">Transferase</keyword>
<name>A0A023X228_RUBRA</name>
<reference evidence="1 3" key="1">
    <citation type="submission" date="2014-03" db="EMBL/GenBank/DDBJ databases">
        <title>Complete genome sequence of the Radio-Resistant Rubrobacter radiotolerans RSPS-4.</title>
        <authorList>
            <person name="Egas C.C."/>
            <person name="Barroso C.C."/>
            <person name="Froufe H.J.C."/>
            <person name="Pacheco J.J."/>
            <person name="Albuquerque L.L."/>
            <person name="da Costa M.M.S."/>
        </authorList>
    </citation>
    <scope>NUCLEOTIDE SEQUENCE [LARGE SCALE GENOMIC DNA]</scope>
    <source>
        <strain evidence="1 3">RSPS-4</strain>
    </source>
</reference>
<dbReference type="AlphaFoldDB" id="A0A023X228"/>
<evidence type="ECO:0000313" key="2">
    <source>
        <dbReference type="EMBL" id="MDX5893815.1"/>
    </source>
</evidence>
<dbReference type="InterPro" id="IPR002736">
    <property type="entry name" value="CitG"/>
</dbReference>
<reference evidence="2" key="2">
    <citation type="submission" date="2023-11" db="EMBL/GenBank/DDBJ databases">
        <title>MicrobeMod: A computational toolkit for identifying prokaryotic methylation and restriction-modification with nanopore sequencing.</title>
        <authorList>
            <person name="Crits-Christoph A."/>
            <person name="Kang S.C."/>
            <person name="Lee H."/>
            <person name="Ostrov N."/>
        </authorList>
    </citation>
    <scope>NUCLEOTIDE SEQUENCE</scope>
    <source>
        <strain evidence="2">ATCC 51242</strain>
    </source>
</reference>
<dbReference type="KEGG" id="rrd:RradSPS_1125"/>
<dbReference type="eggNOG" id="COG1767">
    <property type="taxonomic scope" value="Bacteria"/>
</dbReference>
<dbReference type="OrthoDB" id="5241799at2"/>
<dbReference type="PANTHER" id="PTHR42280">
    <property type="entry name" value="CITG FAMILY PROTEIN"/>
    <property type="match status" value="1"/>
</dbReference>
<dbReference type="RefSeq" id="WP_038681272.1">
    <property type="nucleotide sequence ID" value="NZ_CP007514.1"/>
</dbReference>
<dbReference type="Proteomes" id="UP000025229">
    <property type="component" value="Chromosome"/>
</dbReference>
<sequence length="301" mass="31661">MRLTEPATSAFTALTVVYGAPTPGCGSRYSDDEAETGGAAFEARTLGALALRDTLLEAGSASLGELLRGSVARSRTLSGHADPRVAAYLAPLLKAAYTGRDLGVVLDEAGARDVEDFARTFGESGGYGLGPRREYRKLASALGAAVGGRDVSLRDVMRFAAKADPLAREYASGFEVVRELVKPAMLVSLSRADSARAAVVQAYLETLAELPDADVAARAGEREAAEVSRMARGVVKAGGAHSRRGLEGISNLDGLLREDSRLAPTATEQLAVAAAYLVCSEYGPETLGRRLRPTAYRNRGR</sequence>
<evidence type="ECO:0000313" key="1">
    <source>
        <dbReference type="EMBL" id="AHY46408.1"/>
    </source>
</evidence>
<dbReference type="Gene3D" id="1.10.4200.10">
    <property type="entry name" value="Triphosphoribosyl-dephospho-CoA protein"/>
    <property type="match status" value="1"/>
</dbReference>
<dbReference type="PANTHER" id="PTHR42280:SF1">
    <property type="entry name" value="CITG FAMILY PROTEIN"/>
    <property type="match status" value="1"/>
</dbReference>
<accession>A0A023X228</accession>
<dbReference type="STRING" id="42256.RradSPS_1125"/>
<keyword evidence="2" id="KW-0328">Glycosyltransferase</keyword>
<proteinExistence type="predicted"/>
<dbReference type="Pfam" id="PF01874">
    <property type="entry name" value="CitG"/>
    <property type="match status" value="1"/>
</dbReference>
<evidence type="ECO:0000313" key="3">
    <source>
        <dbReference type="Proteomes" id="UP000025229"/>
    </source>
</evidence>
<keyword evidence="3" id="KW-1185">Reference proteome</keyword>
<dbReference type="EC" id="2.4.2.52" evidence="2"/>
<gene>
    <name evidence="1" type="ORF">RradSPS_1125</name>
    <name evidence="2" type="ORF">SIL72_07200</name>
</gene>
<dbReference type="EMBL" id="JAWXXX010000001">
    <property type="protein sequence ID" value="MDX5893815.1"/>
    <property type="molecule type" value="Genomic_DNA"/>
</dbReference>
<dbReference type="EMBL" id="CP007514">
    <property type="protein sequence ID" value="AHY46408.1"/>
    <property type="molecule type" value="Genomic_DNA"/>
</dbReference>